<dbReference type="SUPFAM" id="SSF50475">
    <property type="entry name" value="FMN-binding split barrel"/>
    <property type="match status" value="1"/>
</dbReference>
<reference evidence="1 2" key="1">
    <citation type="submission" date="2014-08" db="EMBL/GenBank/DDBJ databases">
        <title>Clostridium innocuum, an unnegligible vancomycin-resistant pathogen causing extra-intestinal infections.</title>
        <authorList>
            <person name="Feng Y."/>
            <person name="Chiu C.-H."/>
        </authorList>
    </citation>
    <scope>NUCLEOTIDE SEQUENCE [LARGE SCALE GENOMIC DNA]</scope>
    <source>
        <strain evidence="1 2">AN88</strain>
    </source>
</reference>
<evidence type="ECO:0000313" key="1">
    <source>
        <dbReference type="EMBL" id="KGJ52805.1"/>
    </source>
</evidence>
<dbReference type="AlphaFoldDB" id="A0A099I541"/>
<dbReference type="InterPro" id="IPR012349">
    <property type="entry name" value="Split_barrel_FMN-bd"/>
</dbReference>
<dbReference type="Gene3D" id="2.30.110.10">
    <property type="entry name" value="Electron Transport, Fmn-binding Protein, Chain A"/>
    <property type="match status" value="1"/>
</dbReference>
<organism evidence="1 2">
    <name type="scientific">Clostridium innocuum</name>
    <dbReference type="NCBI Taxonomy" id="1522"/>
    <lineage>
        <taxon>Bacteria</taxon>
        <taxon>Bacillati</taxon>
        <taxon>Bacillota</taxon>
        <taxon>Clostridia</taxon>
        <taxon>Eubacteriales</taxon>
        <taxon>Clostridiaceae</taxon>
        <taxon>Clostridium</taxon>
    </lineage>
</organism>
<dbReference type="RefSeq" id="WP_044905748.1">
    <property type="nucleotide sequence ID" value="NZ_JQIF01000052.1"/>
</dbReference>
<dbReference type="PANTHER" id="PTHR34071">
    <property type="entry name" value="5-NITROIMIDAZOLE ANTIBIOTICS RESISTANCE PROTEIN, NIMA-FAMILY-RELATED PROTEIN-RELATED"/>
    <property type="match status" value="1"/>
</dbReference>
<sequence>MRRTDRETTREEAWRIFDQSAYSVLSMSYRNRPYATALSVARIDETLYFHCARDGEKIRAMRENPNVCLHSVARMENCAEGFTVYYASCTIRGIAQEVVDEEERHRALLALCRTFIPQSMDMAEQEIRDLRSATAVWSITVQEITGKRNVEK</sequence>
<dbReference type="PANTHER" id="PTHR34071:SF2">
    <property type="entry name" value="FLAVIN-NUCLEOTIDE-BINDING PROTEIN"/>
    <property type="match status" value="1"/>
</dbReference>
<proteinExistence type="predicted"/>
<protein>
    <submittedName>
        <fullName evidence="1">5-nitroimidazole antibiotic resistance protein</fullName>
    </submittedName>
</protein>
<accession>A0A099I541</accession>
<comment type="caution">
    <text evidence="1">The sequence shown here is derived from an EMBL/GenBank/DDBJ whole genome shotgun (WGS) entry which is preliminary data.</text>
</comment>
<dbReference type="EMBL" id="JQIF01000052">
    <property type="protein sequence ID" value="KGJ52805.1"/>
    <property type="molecule type" value="Genomic_DNA"/>
</dbReference>
<name>A0A099I541_CLOIN</name>
<dbReference type="InterPro" id="IPR024747">
    <property type="entry name" value="Pyridox_Oxase-rel"/>
</dbReference>
<dbReference type="Proteomes" id="UP000030008">
    <property type="component" value="Unassembled WGS sequence"/>
</dbReference>
<dbReference type="Pfam" id="PF12900">
    <property type="entry name" value="Pyridox_ox_2"/>
    <property type="match status" value="1"/>
</dbReference>
<evidence type="ECO:0000313" key="2">
    <source>
        <dbReference type="Proteomes" id="UP000030008"/>
    </source>
</evidence>
<gene>
    <name evidence="1" type="ORF">CIAN88_12475</name>
</gene>